<accession>A0AAV1GS51</accession>
<evidence type="ECO:0000313" key="2">
    <source>
        <dbReference type="EMBL" id="CAJ1074897.1"/>
    </source>
</evidence>
<protein>
    <submittedName>
        <fullName evidence="2">Uncharacterized protein im:7136021 isoform X2</fullName>
    </submittedName>
</protein>
<gene>
    <name evidence="2" type="ORF">XNOV1_A026806</name>
</gene>
<proteinExistence type="predicted"/>
<dbReference type="SUPFAM" id="SSF81383">
    <property type="entry name" value="F-box domain"/>
    <property type="match status" value="1"/>
</dbReference>
<dbReference type="InterPro" id="IPR032675">
    <property type="entry name" value="LRR_dom_sf"/>
</dbReference>
<organism evidence="2 3">
    <name type="scientific">Xyrichtys novacula</name>
    <name type="common">Pearly razorfish</name>
    <name type="synonym">Hemipteronotus novacula</name>
    <dbReference type="NCBI Taxonomy" id="13765"/>
    <lineage>
        <taxon>Eukaryota</taxon>
        <taxon>Metazoa</taxon>
        <taxon>Chordata</taxon>
        <taxon>Craniata</taxon>
        <taxon>Vertebrata</taxon>
        <taxon>Euteleostomi</taxon>
        <taxon>Actinopterygii</taxon>
        <taxon>Neopterygii</taxon>
        <taxon>Teleostei</taxon>
        <taxon>Neoteleostei</taxon>
        <taxon>Acanthomorphata</taxon>
        <taxon>Eupercaria</taxon>
        <taxon>Labriformes</taxon>
        <taxon>Labridae</taxon>
        <taxon>Xyrichtys</taxon>
    </lineage>
</organism>
<dbReference type="AlphaFoldDB" id="A0AAV1GS51"/>
<dbReference type="SUPFAM" id="SSF52058">
    <property type="entry name" value="L domain-like"/>
    <property type="match status" value="1"/>
</dbReference>
<dbReference type="EMBL" id="OY660878">
    <property type="protein sequence ID" value="CAJ1074897.1"/>
    <property type="molecule type" value="Genomic_DNA"/>
</dbReference>
<dbReference type="SMART" id="SM00256">
    <property type="entry name" value="FBOX"/>
    <property type="match status" value="1"/>
</dbReference>
<dbReference type="Proteomes" id="UP001178508">
    <property type="component" value="Chromosome 15"/>
</dbReference>
<keyword evidence="3" id="KW-1185">Reference proteome</keyword>
<feature type="domain" description="F-box" evidence="1">
    <location>
        <begin position="1"/>
        <end position="48"/>
    </location>
</feature>
<evidence type="ECO:0000259" key="1">
    <source>
        <dbReference type="PROSITE" id="PS50181"/>
    </source>
</evidence>
<dbReference type="InterPro" id="IPR036047">
    <property type="entry name" value="F-box-like_dom_sf"/>
</dbReference>
<dbReference type="Gene3D" id="1.20.1280.50">
    <property type="match status" value="1"/>
</dbReference>
<evidence type="ECO:0000313" key="3">
    <source>
        <dbReference type="Proteomes" id="UP001178508"/>
    </source>
</evidence>
<dbReference type="InterPro" id="IPR001810">
    <property type="entry name" value="F-box_dom"/>
</dbReference>
<dbReference type="PROSITE" id="PS50181">
    <property type="entry name" value="FBOX"/>
    <property type="match status" value="1"/>
</dbReference>
<dbReference type="Pfam" id="PF12937">
    <property type="entry name" value="F-box-like"/>
    <property type="match status" value="1"/>
</dbReference>
<dbReference type="Gene3D" id="3.80.10.10">
    <property type="entry name" value="Ribonuclease Inhibitor"/>
    <property type="match status" value="2"/>
</dbReference>
<sequence length="430" mass="48874">MTSVLQLPAELWLQVFSFLSWRDKLSVRSTCSHFKQLLDKSRPLWRGFSVTLTNFSRYNRPFWRSLAQRHVGRVSLRSGKRKQLKELHTWLPALEALRLDDWREGGVDELKLFCQLKCLSVTSCFTPLKSLDFLFPLRHQLTQLSLCNLQLTCVTSHLLAVVSQLTRLTSLVLHHDGSLRVPTLSGVLNHLSELTHLSCTMVTYKTLSHDFFSSAHPTGGAPLKLSDLQLLNYDAVVTAEVLQPLSNLHSLSVFHLYSVPGPTCHLRTWLTSLQQLRSLSVHGGHPLAAYADFLPSSLLSLVLCVDLQPEDLQVVSLRVPHLEHLHLEPWSSSSNLVRLLPQLFPHLRTLRIRHQHVSDADLLSLQQLQRLHTLEVLDSFYRPDPSDPSWVIYGPSPRLQQLTSDLQNQTNHRVRVITSSHSDPLSCDCV</sequence>
<reference evidence="2" key="1">
    <citation type="submission" date="2023-08" db="EMBL/GenBank/DDBJ databases">
        <authorList>
            <person name="Alioto T."/>
            <person name="Alioto T."/>
            <person name="Gomez Garrido J."/>
        </authorList>
    </citation>
    <scope>NUCLEOTIDE SEQUENCE</scope>
</reference>
<name>A0AAV1GS51_XYRNO</name>